<evidence type="ECO:0008006" key="3">
    <source>
        <dbReference type="Google" id="ProtNLM"/>
    </source>
</evidence>
<dbReference type="Proteomes" id="UP001501057">
    <property type="component" value="Unassembled WGS sequence"/>
</dbReference>
<accession>A0ABP4WA27</accession>
<proteinExistence type="predicted"/>
<comment type="caution">
    <text evidence="1">The sequence shown here is derived from an EMBL/GenBank/DDBJ whole genome shotgun (WGS) entry which is preliminary data.</text>
</comment>
<gene>
    <name evidence="1" type="ORF">GCM10009710_30610</name>
</gene>
<sequence length="89" mass="9759">MMVIDVQNSRLVTVVHARTPLSPAIDTWHNGFHELADAFLADGLTKAGVAAEDVETVSRTAVFVVEGLLTHPLPDAQRRAIFELISRPR</sequence>
<evidence type="ECO:0000313" key="2">
    <source>
        <dbReference type="Proteomes" id="UP001501057"/>
    </source>
</evidence>
<evidence type="ECO:0000313" key="1">
    <source>
        <dbReference type="EMBL" id="GAA1748420.1"/>
    </source>
</evidence>
<name>A0ABP4WA27_9ACTN</name>
<organism evidence="1 2">
    <name type="scientific">Aeromicrobium alkaliterrae</name>
    <dbReference type="NCBI Taxonomy" id="302168"/>
    <lineage>
        <taxon>Bacteria</taxon>
        <taxon>Bacillati</taxon>
        <taxon>Actinomycetota</taxon>
        <taxon>Actinomycetes</taxon>
        <taxon>Propionibacteriales</taxon>
        <taxon>Nocardioidaceae</taxon>
        <taxon>Aeromicrobium</taxon>
    </lineage>
</organism>
<reference evidence="2" key="1">
    <citation type="journal article" date="2019" name="Int. J. Syst. Evol. Microbiol.">
        <title>The Global Catalogue of Microorganisms (GCM) 10K type strain sequencing project: providing services to taxonomists for standard genome sequencing and annotation.</title>
        <authorList>
            <consortium name="The Broad Institute Genomics Platform"/>
            <consortium name="The Broad Institute Genome Sequencing Center for Infectious Disease"/>
            <person name="Wu L."/>
            <person name="Ma J."/>
        </authorList>
    </citation>
    <scope>NUCLEOTIDE SEQUENCE [LARGE SCALE GENOMIC DNA]</scope>
    <source>
        <strain evidence="2">JCM 13518</strain>
    </source>
</reference>
<dbReference type="EMBL" id="BAAAME010000005">
    <property type="protein sequence ID" value="GAA1748420.1"/>
    <property type="molecule type" value="Genomic_DNA"/>
</dbReference>
<keyword evidence="2" id="KW-1185">Reference proteome</keyword>
<protein>
    <recommendedName>
        <fullName evidence="3">TetR family transcriptional regulator</fullName>
    </recommendedName>
</protein>